<keyword evidence="8" id="KW-1185">Reference proteome</keyword>
<dbReference type="PANTHER" id="PTHR11560">
    <property type="entry name" value="39S RIBOSOMAL PROTEIN L10, MITOCHONDRIAL"/>
    <property type="match status" value="1"/>
</dbReference>
<evidence type="ECO:0000256" key="6">
    <source>
        <dbReference type="HAMAP-Rule" id="MF_00362"/>
    </source>
</evidence>
<dbReference type="EMBL" id="BBVC01000021">
    <property type="protein sequence ID" value="GAO97951.1"/>
    <property type="molecule type" value="Genomic_DNA"/>
</dbReference>
<reference evidence="7 8" key="1">
    <citation type="submission" date="2015-03" db="EMBL/GenBank/DDBJ databases">
        <title>Caedibacter varicaedens, whole genome shotgun sequence.</title>
        <authorList>
            <person name="Suzuki H."/>
            <person name="Dapper A.L."/>
            <person name="Gibson A.K."/>
            <person name="Jackson C."/>
            <person name="Lee H."/>
            <person name="Pejaver V.R."/>
            <person name="Doak T."/>
            <person name="Lynch M."/>
        </authorList>
    </citation>
    <scope>NUCLEOTIDE SEQUENCE [LARGE SCALE GENOMIC DNA]</scope>
</reference>
<accession>A0A0K8MBS8</accession>
<proteinExistence type="inferred from homology"/>
<dbReference type="InterPro" id="IPR022973">
    <property type="entry name" value="Ribosomal_uL10_bac"/>
</dbReference>
<keyword evidence="6" id="KW-0699">rRNA-binding</keyword>
<keyword evidence="4 6" id="KW-0687">Ribonucleoprotein</keyword>
<comment type="subunit">
    <text evidence="6">Part of the ribosomal stalk of the 50S ribosomal subunit. The N-terminus interacts with L11 and the large rRNA to form the base of the stalk. The C-terminus forms an elongated spine to which L12 dimers bind in a sequential fashion forming a multimeric L10(L12)X complex.</text>
</comment>
<dbReference type="SUPFAM" id="SSF160369">
    <property type="entry name" value="Ribosomal protein L10-like"/>
    <property type="match status" value="1"/>
</dbReference>
<dbReference type="Proteomes" id="UP000036771">
    <property type="component" value="Unassembled WGS sequence"/>
</dbReference>
<dbReference type="CDD" id="cd05797">
    <property type="entry name" value="Ribosomal_L10"/>
    <property type="match status" value="1"/>
</dbReference>
<keyword evidence="3 6" id="KW-0689">Ribosomal protein</keyword>
<dbReference type="OrthoDB" id="9791972at2"/>
<dbReference type="GO" id="GO:0006412">
    <property type="term" value="P:translation"/>
    <property type="evidence" value="ECO:0007669"/>
    <property type="project" value="UniProtKB-UniRule"/>
</dbReference>
<evidence type="ECO:0000256" key="4">
    <source>
        <dbReference type="ARBA" id="ARBA00023274"/>
    </source>
</evidence>
<dbReference type="HAMAP" id="MF_00362">
    <property type="entry name" value="Ribosomal_uL10"/>
    <property type="match status" value="1"/>
</dbReference>
<dbReference type="AlphaFoldDB" id="A0A0K8MBS8"/>
<dbReference type="PROSITE" id="PS01109">
    <property type="entry name" value="RIBOSOMAL_L10"/>
    <property type="match status" value="1"/>
</dbReference>
<gene>
    <name evidence="6 7" type="primary">rplJ</name>
    <name evidence="7" type="ORF">Cva_00594</name>
</gene>
<evidence type="ECO:0000256" key="1">
    <source>
        <dbReference type="ARBA" id="ARBA00002633"/>
    </source>
</evidence>
<organism evidence="7 8">
    <name type="scientific">Caedimonas varicaedens</name>
    <dbReference type="NCBI Taxonomy" id="1629334"/>
    <lineage>
        <taxon>Bacteria</taxon>
        <taxon>Pseudomonadati</taxon>
        <taxon>Pseudomonadota</taxon>
        <taxon>Alphaproteobacteria</taxon>
        <taxon>Holosporales</taxon>
        <taxon>Caedimonadaceae</taxon>
        <taxon>Caedimonas</taxon>
    </lineage>
</organism>
<comment type="caution">
    <text evidence="7">The sequence shown here is derived from an EMBL/GenBank/DDBJ whole genome shotgun (WGS) entry which is preliminary data.</text>
</comment>
<dbReference type="InterPro" id="IPR047865">
    <property type="entry name" value="Ribosomal_uL10_bac_type"/>
</dbReference>
<evidence type="ECO:0000313" key="7">
    <source>
        <dbReference type="EMBL" id="GAO97951.1"/>
    </source>
</evidence>
<comment type="similarity">
    <text evidence="2 6">Belongs to the universal ribosomal protein uL10 family.</text>
</comment>
<name>A0A0K8MBS8_9PROT</name>
<dbReference type="InterPro" id="IPR043141">
    <property type="entry name" value="Ribosomal_uL10-like_sf"/>
</dbReference>
<evidence type="ECO:0000256" key="3">
    <source>
        <dbReference type="ARBA" id="ARBA00022980"/>
    </source>
</evidence>
<dbReference type="NCBIfam" id="NF000955">
    <property type="entry name" value="PRK00099.1-1"/>
    <property type="match status" value="1"/>
</dbReference>
<dbReference type="Gene3D" id="3.30.70.1730">
    <property type="match status" value="1"/>
</dbReference>
<dbReference type="Pfam" id="PF00466">
    <property type="entry name" value="Ribosomal_L10"/>
    <property type="match status" value="1"/>
</dbReference>
<evidence type="ECO:0000313" key="8">
    <source>
        <dbReference type="Proteomes" id="UP000036771"/>
    </source>
</evidence>
<evidence type="ECO:0000256" key="2">
    <source>
        <dbReference type="ARBA" id="ARBA00008889"/>
    </source>
</evidence>
<dbReference type="InterPro" id="IPR002363">
    <property type="entry name" value="Ribosomal_uL10_CS_bac"/>
</dbReference>
<sequence>MDRTEKTQMVESLRSALKGAELVVLTRQSGLTVDESLDLRRKVRAASAHFKVAKNTLVCLAVKGTSCESLIEHLKGPTALAYSEDPIAAAKIVAEFANKNEKLEIVCGVMGGSFLNAAAVKALATLPSLDELRGKIVSLLQAPATKVAGVLQAPAGQLARVFSAYSKK</sequence>
<dbReference type="InterPro" id="IPR001790">
    <property type="entry name" value="Ribosomal_uL10"/>
</dbReference>
<comment type="function">
    <text evidence="1 6">Forms part of the ribosomal stalk, playing a central role in the interaction of the ribosome with GTP-bound translation factors.</text>
</comment>
<dbReference type="GO" id="GO:0003735">
    <property type="term" value="F:structural constituent of ribosome"/>
    <property type="evidence" value="ECO:0007669"/>
    <property type="project" value="InterPro"/>
</dbReference>
<keyword evidence="6" id="KW-0694">RNA-binding</keyword>
<dbReference type="STRING" id="1629334.Cva_00594"/>
<evidence type="ECO:0000256" key="5">
    <source>
        <dbReference type="ARBA" id="ARBA00035202"/>
    </source>
</evidence>
<dbReference type="GO" id="GO:0015934">
    <property type="term" value="C:large ribosomal subunit"/>
    <property type="evidence" value="ECO:0007669"/>
    <property type="project" value="InterPro"/>
</dbReference>
<protein>
    <recommendedName>
        <fullName evidence="5 6">Large ribosomal subunit protein uL10</fullName>
    </recommendedName>
</protein>
<dbReference type="GO" id="GO:0070180">
    <property type="term" value="F:large ribosomal subunit rRNA binding"/>
    <property type="evidence" value="ECO:0007669"/>
    <property type="project" value="UniProtKB-UniRule"/>
</dbReference>
<dbReference type="Gene3D" id="6.10.250.290">
    <property type="match status" value="1"/>
</dbReference>